<protein>
    <submittedName>
        <fullName evidence="1">Uncharacterized protein</fullName>
    </submittedName>
</protein>
<evidence type="ECO:0000313" key="2">
    <source>
        <dbReference type="Proteomes" id="UP000001307"/>
    </source>
</evidence>
<dbReference type="AlphaFoldDB" id="E4XBZ7"/>
<accession>E4XBZ7</accession>
<dbReference type="EMBL" id="FN653034">
    <property type="protein sequence ID" value="CBY09122.1"/>
    <property type="molecule type" value="Genomic_DNA"/>
</dbReference>
<gene>
    <name evidence="1" type="ORF">GSOID_T00006655001</name>
</gene>
<dbReference type="InParanoid" id="E4XBZ7"/>
<organism evidence="1">
    <name type="scientific">Oikopleura dioica</name>
    <name type="common">Tunicate</name>
    <dbReference type="NCBI Taxonomy" id="34765"/>
    <lineage>
        <taxon>Eukaryota</taxon>
        <taxon>Metazoa</taxon>
        <taxon>Chordata</taxon>
        <taxon>Tunicata</taxon>
        <taxon>Appendicularia</taxon>
        <taxon>Copelata</taxon>
        <taxon>Oikopleuridae</taxon>
        <taxon>Oikopleura</taxon>
    </lineage>
</organism>
<proteinExistence type="predicted"/>
<evidence type="ECO:0000313" key="1">
    <source>
        <dbReference type="EMBL" id="CBY09122.1"/>
    </source>
</evidence>
<sequence>MTTRACFDQVLSLKAILARFEKHHLDKVEVQIDSLMDEKLRLVSKIEEQDSFEELMYTVSDVKSILSSLDAQLNPYLAPVAKRKLLERSTIYFINKITGAILAEEDIAVDACTPLDAFINKVSDLPGYSSTNAEGNE</sequence>
<name>E4XBZ7_OIKDI</name>
<dbReference type="Gene3D" id="1.10.357.150">
    <property type="match status" value="1"/>
</dbReference>
<dbReference type="InterPro" id="IPR046362">
    <property type="entry name" value="Zw10/DSL1_C_sf"/>
</dbReference>
<dbReference type="Proteomes" id="UP000001307">
    <property type="component" value="Unassembled WGS sequence"/>
</dbReference>
<keyword evidence="2" id="KW-1185">Reference proteome</keyword>
<reference evidence="1" key="1">
    <citation type="journal article" date="2010" name="Science">
        <title>Plasticity of animal genome architecture unmasked by rapid evolution of a pelagic tunicate.</title>
        <authorList>
            <person name="Denoeud F."/>
            <person name="Henriet S."/>
            <person name="Mungpakdee S."/>
            <person name="Aury J.M."/>
            <person name="Da Silva C."/>
            <person name="Brinkmann H."/>
            <person name="Mikhaleva J."/>
            <person name="Olsen L.C."/>
            <person name="Jubin C."/>
            <person name="Canestro C."/>
            <person name="Bouquet J.M."/>
            <person name="Danks G."/>
            <person name="Poulain J."/>
            <person name="Campsteijn C."/>
            <person name="Adamski M."/>
            <person name="Cross I."/>
            <person name="Yadetie F."/>
            <person name="Muffato M."/>
            <person name="Louis A."/>
            <person name="Butcher S."/>
            <person name="Tsagkogeorga G."/>
            <person name="Konrad A."/>
            <person name="Singh S."/>
            <person name="Jensen M.F."/>
            <person name="Cong E.H."/>
            <person name="Eikeseth-Otteraa H."/>
            <person name="Noel B."/>
            <person name="Anthouard V."/>
            <person name="Porcel B.M."/>
            <person name="Kachouri-Lafond R."/>
            <person name="Nishino A."/>
            <person name="Ugolini M."/>
            <person name="Chourrout P."/>
            <person name="Nishida H."/>
            <person name="Aasland R."/>
            <person name="Huzurbazar S."/>
            <person name="Westhof E."/>
            <person name="Delsuc F."/>
            <person name="Lehrach H."/>
            <person name="Reinhardt R."/>
            <person name="Weissenbach J."/>
            <person name="Roy S.W."/>
            <person name="Artiguenave F."/>
            <person name="Postlethwait J.H."/>
            <person name="Manak J.R."/>
            <person name="Thompson E.M."/>
            <person name="Jaillon O."/>
            <person name="Du Pasquier L."/>
            <person name="Boudinot P."/>
            <person name="Liberles D.A."/>
            <person name="Volff J.N."/>
            <person name="Philippe H."/>
            <person name="Lenhard B."/>
            <person name="Roest Crollius H."/>
            <person name="Wincker P."/>
            <person name="Chourrout D."/>
        </authorList>
    </citation>
    <scope>NUCLEOTIDE SEQUENCE [LARGE SCALE GENOMIC DNA]</scope>
</reference>